<dbReference type="Proteomes" id="UP000827549">
    <property type="component" value="Chromosome 2"/>
</dbReference>
<feature type="compositionally biased region" description="Low complexity" evidence="1">
    <location>
        <begin position="1"/>
        <end position="16"/>
    </location>
</feature>
<organism evidence="2 3">
    <name type="scientific">Vanrija pseudolonga</name>
    <dbReference type="NCBI Taxonomy" id="143232"/>
    <lineage>
        <taxon>Eukaryota</taxon>
        <taxon>Fungi</taxon>
        <taxon>Dikarya</taxon>
        <taxon>Basidiomycota</taxon>
        <taxon>Agaricomycotina</taxon>
        <taxon>Tremellomycetes</taxon>
        <taxon>Trichosporonales</taxon>
        <taxon>Trichosporonaceae</taxon>
        <taxon>Vanrija</taxon>
    </lineage>
</organism>
<sequence>MITHSSSSEAESSPRRSPSPGPSSPSILGLSSPDLADEFELLSVSTRRDSLSSTGTADSFVPVLPVPPASRRSSTSSAGTEEYEIIVLAPTGEVEDDLPDSTSDAYRSAVESLLDDDDDDDDADEVATVSGSSLSRGTSTGRRMVARRRDTDGEYDDDLDAWSDRSAAATERSSGRTITGAGSVTSASEARESIDNFFEDSTAFMSDKANKLRLWQALCIELGLVDIDEEPMALPDLPSSAPPAPPAPRTPLPTSLTQARLLLKKHGHVNLVDYIAARSDPARAEIADRAGKYADLMHPSASAMIRDAKKHHRILKLCTAKSEWLEPLLKDFGYRHAARGH</sequence>
<protein>
    <submittedName>
        <fullName evidence="2">Uncharacterized protein</fullName>
    </submittedName>
</protein>
<evidence type="ECO:0000313" key="3">
    <source>
        <dbReference type="Proteomes" id="UP000827549"/>
    </source>
</evidence>
<evidence type="ECO:0000256" key="1">
    <source>
        <dbReference type="SAM" id="MobiDB-lite"/>
    </source>
</evidence>
<feature type="compositionally biased region" description="Polar residues" evidence="1">
    <location>
        <begin position="171"/>
        <end position="186"/>
    </location>
</feature>
<evidence type="ECO:0000313" key="2">
    <source>
        <dbReference type="EMBL" id="WOO79521.1"/>
    </source>
</evidence>
<dbReference type="AlphaFoldDB" id="A0AAF0Y7U7"/>
<dbReference type="EMBL" id="CP086715">
    <property type="protein sequence ID" value="WOO79521.1"/>
    <property type="molecule type" value="Genomic_DNA"/>
</dbReference>
<feature type="region of interest" description="Disordered" evidence="1">
    <location>
        <begin position="46"/>
        <end position="186"/>
    </location>
</feature>
<dbReference type="GeneID" id="87806289"/>
<proteinExistence type="predicted"/>
<keyword evidence="3" id="KW-1185">Reference proteome</keyword>
<feature type="compositionally biased region" description="Low complexity" evidence="1">
    <location>
        <begin position="128"/>
        <end position="143"/>
    </location>
</feature>
<name>A0AAF0Y7U7_9TREE</name>
<dbReference type="RefSeq" id="XP_062625553.1">
    <property type="nucleotide sequence ID" value="XM_062769569.1"/>
</dbReference>
<feature type="compositionally biased region" description="Acidic residues" evidence="1">
    <location>
        <begin position="113"/>
        <end position="125"/>
    </location>
</feature>
<reference evidence="2" key="1">
    <citation type="submission" date="2023-10" db="EMBL/GenBank/DDBJ databases">
        <authorList>
            <person name="Noh H."/>
        </authorList>
    </citation>
    <scope>NUCLEOTIDE SEQUENCE</scope>
    <source>
        <strain evidence="2">DUCC4014</strain>
    </source>
</reference>
<accession>A0AAF0Y7U7</accession>
<feature type="compositionally biased region" description="Low complexity" evidence="1">
    <location>
        <begin position="69"/>
        <end position="80"/>
    </location>
</feature>
<gene>
    <name evidence="2" type="ORF">LOC62_02G003043</name>
</gene>
<feature type="region of interest" description="Disordered" evidence="1">
    <location>
        <begin position="1"/>
        <end position="32"/>
    </location>
</feature>